<feature type="region of interest" description="Disordered" evidence="5">
    <location>
        <begin position="625"/>
        <end position="702"/>
    </location>
</feature>
<dbReference type="Proteomes" id="UP000245768">
    <property type="component" value="Unassembled WGS sequence"/>
</dbReference>
<dbReference type="InterPro" id="IPR011422">
    <property type="entry name" value="BRAP2/ETP1_RRM"/>
</dbReference>
<dbReference type="GO" id="GO:0016567">
    <property type="term" value="P:protein ubiquitination"/>
    <property type="evidence" value="ECO:0007669"/>
    <property type="project" value="TreeGrafter"/>
</dbReference>
<dbReference type="PROSITE" id="PS50271">
    <property type="entry name" value="ZF_UBP"/>
    <property type="match status" value="1"/>
</dbReference>
<feature type="compositionally biased region" description="Acidic residues" evidence="5">
    <location>
        <begin position="678"/>
        <end position="694"/>
    </location>
</feature>
<gene>
    <name evidence="8" type="ORF">FA10DRAFT_263446</name>
</gene>
<dbReference type="InterPro" id="IPR001841">
    <property type="entry name" value="Znf_RING"/>
</dbReference>
<dbReference type="SUPFAM" id="SSF57850">
    <property type="entry name" value="RING/U-box"/>
    <property type="match status" value="2"/>
</dbReference>
<dbReference type="GO" id="GO:0008270">
    <property type="term" value="F:zinc ion binding"/>
    <property type="evidence" value="ECO:0007669"/>
    <property type="project" value="UniProtKB-KW"/>
</dbReference>
<dbReference type="OrthoDB" id="273556at2759"/>
<dbReference type="Pfam" id="PF13639">
    <property type="entry name" value="zf-RING_2"/>
    <property type="match status" value="1"/>
</dbReference>
<evidence type="ECO:0000256" key="2">
    <source>
        <dbReference type="ARBA" id="ARBA00022771"/>
    </source>
</evidence>
<feature type="region of interest" description="Disordered" evidence="5">
    <location>
        <begin position="542"/>
        <end position="565"/>
    </location>
</feature>
<keyword evidence="1" id="KW-0479">Metal-binding</keyword>
<evidence type="ECO:0000256" key="4">
    <source>
        <dbReference type="PROSITE-ProRule" id="PRU00502"/>
    </source>
</evidence>
<evidence type="ECO:0000256" key="1">
    <source>
        <dbReference type="ARBA" id="ARBA00022723"/>
    </source>
</evidence>
<evidence type="ECO:0000259" key="6">
    <source>
        <dbReference type="PROSITE" id="PS50089"/>
    </source>
</evidence>
<protein>
    <submittedName>
        <fullName evidence="8">Zf-UBP-domain-containing protein</fullName>
    </submittedName>
</protein>
<feature type="region of interest" description="Disordered" evidence="5">
    <location>
        <begin position="432"/>
        <end position="484"/>
    </location>
</feature>
<evidence type="ECO:0000259" key="7">
    <source>
        <dbReference type="PROSITE" id="PS50271"/>
    </source>
</evidence>
<dbReference type="PANTHER" id="PTHR24007">
    <property type="entry name" value="BRCA1-ASSOCIATED PROTEIN"/>
    <property type="match status" value="1"/>
</dbReference>
<organism evidence="8 9">
    <name type="scientific">Acaromyces ingoldii</name>
    <dbReference type="NCBI Taxonomy" id="215250"/>
    <lineage>
        <taxon>Eukaryota</taxon>
        <taxon>Fungi</taxon>
        <taxon>Dikarya</taxon>
        <taxon>Basidiomycota</taxon>
        <taxon>Ustilaginomycotina</taxon>
        <taxon>Exobasidiomycetes</taxon>
        <taxon>Exobasidiales</taxon>
        <taxon>Cryptobasidiaceae</taxon>
        <taxon>Acaromyces</taxon>
    </lineage>
</organism>
<dbReference type="GO" id="GO:0061630">
    <property type="term" value="F:ubiquitin protein ligase activity"/>
    <property type="evidence" value="ECO:0007669"/>
    <property type="project" value="TreeGrafter"/>
</dbReference>
<dbReference type="AlphaFoldDB" id="A0A316YUF6"/>
<evidence type="ECO:0000256" key="5">
    <source>
        <dbReference type="SAM" id="MobiDB-lite"/>
    </source>
</evidence>
<dbReference type="FunCoup" id="A0A316YUF6">
    <property type="interactions" value="715"/>
</dbReference>
<feature type="domain" description="UBP-type" evidence="7">
    <location>
        <begin position="348"/>
        <end position="446"/>
    </location>
</feature>
<dbReference type="PROSITE" id="PS50089">
    <property type="entry name" value="ZF_RING_2"/>
    <property type="match status" value="1"/>
</dbReference>
<dbReference type="Pfam" id="PF07576">
    <property type="entry name" value="BRAP2"/>
    <property type="match status" value="1"/>
</dbReference>
<dbReference type="CDD" id="cd16457">
    <property type="entry name" value="RING-H2_BRAP2"/>
    <property type="match status" value="1"/>
</dbReference>
<accession>A0A316YUF6</accession>
<dbReference type="GO" id="GO:0007265">
    <property type="term" value="P:Ras protein signal transduction"/>
    <property type="evidence" value="ECO:0007669"/>
    <property type="project" value="TreeGrafter"/>
</dbReference>
<dbReference type="SMART" id="SM00290">
    <property type="entry name" value="ZnF_UBP"/>
    <property type="match status" value="1"/>
</dbReference>
<name>A0A316YUF6_9BASI</name>
<feature type="compositionally biased region" description="Basic residues" evidence="5">
    <location>
        <begin position="646"/>
        <end position="658"/>
    </location>
</feature>
<evidence type="ECO:0000256" key="3">
    <source>
        <dbReference type="ARBA" id="ARBA00022833"/>
    </source>
</evidence>
<evidence type="ECO:0000313" key="9">
    <source>
        <dbReference type="Proteomes" id="UP000245768"/>
    </source>
</evidence>
<dbReference type="InterPro" id="IPR013083">
    <property type="entry name" value="Znf_RING/FYVE/PHD"/>
</dbReference>
<dbReference type="STRING" id="215250.A0A316YUF6"/>
<dbReference type="GO" id="GO:0005737">
    <property type="term" value="C:cytoplasm"/>
    <property type="evidence" value="ECO:0007669"/>
    <property type="project" value="TreeGrafter"/>
</dbReference>
<dbReference type="InParanoid" id="A0A316YUF6"/>
<dbReference type="Gene3D" id="3.30.40.10">
    <property type="entry name" value="Zinc/RING finger domain, C3HC4 (zinc finger)"/>
    <property type="match status" value="2"/>
</dbReference>
<proteinExistence type="predicted"/>
<dbReference type="RefSeq" id="XP_025379884.1">
    <property type="nucleotide sequence ID" value="XM_025520225.1"/>
</dbReference>
<feature type="domain" description="RING-type" evidence="6">
    <location>
        <begin position="311"/>
        <end position="351"/>
    </location>
</feature>
<dbReference type="InterPro" id="IPR047243">
    <property type="entry name" value="RING-H2_BRAP2"/>
</dbReference>
<reference evidence="8 9" key="1">
    <citation type="journal article" date="2018" name="Mol. Biol. Evol.">
        <title>Broad Genomic Sampling Reveals a Smut Pathogenic Ancestry of the Fungal Clade Ustilaginomycotina.</title>
        <authorList>
            <person name="Kijpornyongpan T."/>
            <person name="Mondo S.J."/>
            <person name="Barry K."/>
            <person name="Sandor L."/>
            <person name="Lee J."/>
            <person name="Lipzen A."/>
            <person name="Pangilinan J."/>
            <person name="LaButti K."/>
            <person name="Hainaut M."/>
            <person name="Henrissat B."/>
            <person name="Grigoriev I.V."/>
            <person name="Spatafora J.W."/>
            <person name="Aime M.C."/>
        </authorList>
    </citation>
    <scope>NUCLEOTIDE SEQUENCE [LARGE SCALE GENOMIC DNA]</scope>
    <source>
        <strain evidence="8 9">MCA 4198</strain>
    </source>
</reference>
<dbReference type="GeneID" id="37042141"/>
<dbReference type="EMBL" id="KZ819634">
    <property type="protein sequence ID" value="PWN92686.1"/>
    <property type="molecule type" value="Genomic_DNA"/>
</dbReference>
<keyword evidence="3" id="KW-0862">Zinc</keyword>
<feature type="compositionally biased region" description="Basic and acidic residues" evidence="5">
    <location>
        <begin position="625"/>
        <end position="636"/>
    </location>
</feature>
<sequence length="702" mass="76807">MGDHASYRIHISLHSTTTTNRDGHEQQSKAAAADFFLISLRDLPRAAAASSTTAAAAAGYQHAPDPRLSQLTIAALDMPSPSTAAADAKQSRAMHSTDAKHKATTPVARFEKQSSFAVDTVDVSFGIVHMFRDDDVAQQASSASASASLKQQQSSTLSRIKTKTALEDDSGTILALLGVPSIMGPAEVLRFVNRAESAISQVRMVREERAGKCMVLLKFRDAANAEEFHKMYADRPFDVSGSDGQEDGGGEGHQTLCRVVYVTAVTMSTSASLPYAYPLLANSDPWPLPPGSASSAAGGHGGSSGVEMPTCPVCLERMDASVTGLMTVTCQHTFHCSCLGRWTDSRCPVCRYTQSRGHSAFAHRHEDEGCSICHTQADLWVCLICATAGCGRYKAGHAHAHYKETGHLFALDVETERVWDYGRDGYVHRLIQNKASSSSSSSSKRHSDGPTPRGTQQEQEQQEPEGSSTKTRKKAAEEEEDEKMEALGLEFSQLVSSQLESQRGFYEDQLRSMETKLIELEIHAAQSSDDLRARRLGEEAARREAAEAKSRAEHLARAAEKNAERAKDLDVELKAERQMSKGLVERLRRVEEQQAKEDWAALKRDNEELREQVRDLMFFLDAKTKVEQEGGEEMRGGDVVVGKSSEKKKKKNKRRKGKATATVGGTSSQAEHDKEGSEGEEEEEEEEGGDDDDQNREPPTVQ</sequence>
<dbReference type="InterPro" id="IPR001607">
    <property type="entry name" value="Znf_UBP"/>
</dbReference>
<dbReference type="PANTHER" id="PTHR24007:SF7">
    <property type="entry name" value="BRCA1-ASSOCIATED PROTEIN"/>
    <property type="match status" value="1"/>
</dbReference>
<dbReference type="Pfam" id="PF02148">
    <property type="entry name" value="zf-UBP"/>
    <property type="match status" value="1"/>
</dbReference>
<dbReference type="SMART" id="SM00184">
    <property type="entry name" value="RING"/>
    <property type="match status" value="1"/>
</dbReference>
<keyword evidence="2 4" id="KW-0863">Zinc-finger</keyword>
<evidence type="ECO:0000313" key="8">
    <source>
        <dbReference type="EMBL" id="PWN92686.1"/>
    </source>
</evidence>
<keyword evidence="9" id="KW-1185">Reference proteome</keyword>